<dbReference type="NCBIfam" id="TIGR00830">
    <property type="entry name" value="PTBA"/>
    <property type="match status" value="1"/>
</dbReference>
<dbReference type="AlphaFoldDB" id="A0A172Q643"/>
<dbReference type="PROSITE" id="PS51098">
    <property type="entry name" value="PTS_EIIB_TYPE_1"/>
    <property type="match status" value="1"/>
</dbReference>
<proteinExistence type="predicted"/>
<dbReference type="PROSITE" id="PS00371">
    <property type="entry name" value="PTS_EIIA_TYPE_1_HIS"/>
    <property type="match status" value="1"/>
</dbReference>
<evidence type="ECO:0000256" key="15">
    <source>
        <dbReference type="ARBA" id="ARBA00081008"/>
    </source>
</evidence>
<evidence type="ECO:0000256" key="11">
    <source>
        <dbReference type="ARBA" id="ARBA00044053"/>
    </source>
</evidence>
<dbReference type="PANTHER" id="PTHR30175:SF1">
    <property type="entry name" value="PTS SYSTEM ARBUTIN-, CELLOBIOSE-, AND SALICIN-SPECIFIC EIIBC COMPONENT-RELATED"/>
    <property type="match status" value="1"/>
</dbReference>
<dbReference type="STRING" id="1811193.A0O21_02420"/>
<evidence type="ECO:0000256" key="17">
    <source>
        <dbReference type="SAM" id="Phobius"/>
    </source>
</evidence>
<dbReference type="InterPro" id="IPR001996">
    <property type="entry name" value="PTS_IIB_1"/>
</dbReference>
<gene>
    <name evidence="21" type="ORF">A0O21_02420</name>
</gene>
<dbReference type="GO" id="GO:0016301">
    <property type="term" value="F:kinase activity"/>
    <property type="evidence" value="ECO:0007669"/>
    <property type="project" value="UniProtKB-KW"/>
</dbReference>
<feature type="transmembrane region" description="Helical" evidence="17">
    <location>
        <begin position="182"/>
        <end position="203"/>
    </location>
</feature>
<comment type="catalytic activity">
    <reaction evidence="13">
        <text>N(pros)-phospho-L-histidyl-[protein](out) + sucrose = sucrose 6(G)-phosphate(in) + L-histidyl-[protein]</text>
        <dbReference type="Rhea" id="RHEA:49236"/>
        <dbReference type="Rhea" id="RHEA-COMP:9745"/>
        <dbReference type="Rhea" id="RHEA-COMP:9746"/>
        <dbReference type="ChEBI" id="CHEBI:17992"/>
        <dbReference type="ChEBI" id="CHEBI:29979"/>
        <dbReference type="ChEBI" id="CHEBI:64837"/>
        <dbReference type="ChEBI" id="CHEBI:91002"/>
        <dbReference type="EC" id="2.7.1.211"/>
    </reaction>
</comment>
<dbReference type="CDD" id="cd00212">
    <property type="entry name" value="PTS_IIB_glc"/>
    <property type="match status" value="1"/>
</dbReference>
<evidence type="ECO:0000256" key="8">
    <source>
        <dbReference type="ARBA" id="ARBA00022777"/>
    </source>
</evidence>
<feature type="transmembrane region" description="Helical" evidence="17">
    <location>
        <begin position="426"/>
        <end position="452"/>
    </location>
</feature>
<dbReference type="InterPro" id="IPR003352">
    <property type="entry name" value="PTS_EIIC"/>
</dbReference>
<evidence type="ECO:0000259" key="18">
    <source>
        <dbReference type="PROSITE" id="PS51093"/>
    </source>
</evidence>
<dbReference type="GO" id="GO:0005886">
    <property type="term" value="C:plasma membrane"/>
    <property type="evidence" value="ECO:0007669"/>
    <property type="project" value="UniProtKB-SubCell"/>
</dbReference>
<dbReference type="EMBL" id="CP014699">
    <property type="protein sequence ID" value="AND78953.1"/>
    <property type="molecule type" value="Genomic_DNA"/>
</dbReference>
<reference evidence="22" key="2">
    <citation type="submission" date="2016-03" db="EMBL/GenBank/DDBJ databases">
        <title>Streptococcus antelopensis sp. nov., isolated from the feces of the Tibetan antelope (Pantholops hodgsonii) in Hoh Xil National Nature Reserve, Qinghai, China.</title>
        <authorList>
            <person name="Bai X."/>
        </authorList>
    </citation>
    <scope>NUCLEOTIDE SEQUENCE [LARGE SCALE GENOMIC DNA]</scope>
    <source>
        <strain evidence="22">TA 26</strain>
    </source>
</reference>
<dbReference type="InterPro" id="IPR036878">
    <property type="entry name" value="Glu_permease_IIB"/>
</dbReference>
<dbReference type="Gene3D" id="3.30.1360.60">
    <property type="entry name" value="Glucose permease domain IIB"/>
    <property type="match status" value="1"/>
</dbReference>
<dbReference type="PROSITE" id="PS51093">
    <property type="entry name" value="PTS_EIIA_TYPE_1"/>
    <property type="match status" value="1"/>
</dbReference>
<keyword evidence="9 17" id="KW-1133">Transmembrane helix</keyword>
<dbReference type="GO" id="GO:0009401">
    <property type="term" value="P:phosphoenolpyruvate-dependent sugar phosphotransferase system"/>
    <property type="evidence" value="ECO:0007669"/>
    <property type="project" value="UniProtKB-KW"/>
</dbReference>
<keyword evidence="10 17" id="KW-0472">Membrane</keyword>
<evidence type="ECO:0000256" key="4">
    <source>
        <dbReference type="ARBA" id="ARBA00022597"/>
    </source>
</evidence>
<feature type="domain" description="PTS EIIC type-1" evidence="20">
    <location>
        <begin position="113"/>
        <end position="472"/>
    </location>
</feature>
<dbReference type="GO" id="GO:0090589">
    <property type="term" value="F:protein-phosphocysteine-trehalose phosphotransferase system transporter activity"/>
    <property type="evidence" value="ECO:0007669"/>
    <property type="project" value="TreeGrafter"/>
</dbReference>
<evidence type="ECO:0000256" key="16">
    <source>
        <dbReference type="PROSITE-ProRule" id="PRU00421"/>
    </source>
</evidence>
<reference evidence="21 22" key="1">
    <citation type="journal article" date="2016" name="Int. J. Syst. Evol. Microbiol.">
        <title>Streptococcuspantholopis sp. nov., isolated from faeces of the Tibetan antelope (Pantholops hodgsonii).</title>
        <authorList>
            <person name="Bai X."/>
            <person name="Xiong Y."/>
            <person name="Lu S."/>
            <person name="Jin D."/>
            <person name="Lai X."/>
            <person name="Yang J."/>
            <person name="Niu L."/>
            <person name="Hu S."/>
            <person name="Meng X."/>
            <person name="Pu J."/>
            <person name="Ye C."/>
            <person name="Xu J."/>
        </authorList>
    </citation>
    <scope>NUCLEOTIDE SEQUENCE [LARGE SCALE GENOMIC DNA]</scope>
    <source>
        <strain evidence="21 22">TA 26</strain>
    </source>
</reference>
<dbReference type="Pfam" id="PF00367">
    <property type="entry name" value="PTS_EIIB"/>
    <property type="match status" value="1"/>
</dbReference>
<evidence type="ECO:0000256" key="9">
    <source>
        <dbReference type="ARBA" id="ARBA00022989"/>
    </source>
</evidence>
<dbReference type="GO" id="GO:0015771">
    <property type="term" value="P:trehalose transport"/>
    <property type="evidence" value="ECO:0007669"/>
    <property type="project" value="TreeGrafter"/>
</dbReference>
<dbReference type="GO" id="GO:0008982">
    <property type="term" value="F:protein-N(PI)-phosphohistidine-sugar phosphotransferase activity"/>
    <property type="evidence" value="ECO:0007669"/>
    <property type="project" value="InterPro"/>
</dbReference>
<evidence type="ECO:0000256" key="13">
    <source>
        <dbReference type="ARBA" id="ARBA00048931"/>
    </source>
</evidence>
<dbReference type="Gene3D" id="2.70.70.10">
    <property type="entry name" value="Glucose Permease (Domain IIA)"/>
    <property type="match status" value="1"/>
</dbReference>
<feature type="transmembrane region" description="Helical" evidence="17">
    <location>
        <begin position="122"/>
        <end position="143"/>
    </location>
</feature>
<dbReference type="Pfam" id="PF00358">
    <property type="entry name" value="PTS_EIIA_1"/>
    <property type="match status" value="1"/>
</dbReference>
<name>A0A172Q643_9STRE</name>
<evidence type="ECO:0000256" key="2">
    <source>
        <dbReference type="ARBA" id="ARBA00022448"/>
    </source>
</evidence>
<evidence type="ECO:0000256" key="3">
    <source>
        <dbReference type="ARBA" id="ARBA00022475"/>
    </source>
</evidence>
<evidence type="ECO:0000259" key="19">
    <source>
        <dbReference type="PROSITE" id="PS51098"/>
    </source>
</evidence>
<dbReference type="OrthoDB" id="9769191at2"/>
<keyword evidence="2" id="KW-0813">Transport</keyword>
<dbReference type="KEGG" id="spat:A0O21_02420"/>
<keyword evidence="7 17" id="KW-0812">Transmembrane</keyword>
<keyword evidence="6" id="KW-0598">Phosphotransferase system</keyword>
<dbReference type="FunFam" id="3.30.1360.60:FF:000001">
    <property type="entry name" value="PTS system glucose-specific IIBC component PtsG"/>
    <property type="match status" value="1"/>
</dbReference>
<keyword evidence="3" id="KW-1003">Cell membrane</keyword>
<organism evidence="21 22">
    <name type="scientific">Streptococcus pantholopis</name>
    <dbReference type="NCBI Taxonomy" id="1811193"/>
    <lineage>
        <taxon>Bacteria</taxon>
        <taxon>Bacillati</taxon>
        <taxon>Bacillota</taxon>
        <taxon>Bacilli</taxon>
        <taxon>Lactobacillales</taxon>
        <taxon>Streptococcaceae</taxon>
        <taxon>Streptococcus</taxon>
    </lineage>
</organism>
<evidence type="ECO:0000256" key="5">
    <source>
        <dbReference type="ARBA" id="ARBA00022679"/>
    </source>
</evidence>
<evidence type="ECO:0000256" key="12">
    <source>
        <dbReference type="ARBA" id="ARBA00045139"/>
    </source>
</evidence>
<dbReference type="InterPro" id="IPR001127">
    <property type="entry name" value="PTS_EIIA_1_perm"/>
</dbReference>
<keyword evidence="5" id="KW-0808">Transferase</keyword>
<dbReference type="SUPFAM" id="SSF55604">
    <property type="entry name" value="Glucose permease domain IIB"/>
    <property type="match status" value="1"/>
</dbReference>
<evidence type="ECO:0000313" key="21">
    <source>
        <dbReference type="EMBL" id="AND78953.1"/>
    </source>
</evidence>
<dbReference type="PROSITE" id="PS51103">
    <property type="entry name" value="PTS_EIIC_TYPE_1"/>
    <property type="match status" value="1"/>
</dbReference>
<dbReference type="EC" id="2.7.1.211" evidence="11"/>
<protein>
    <recommendedName>
        <fullName evidence="14">PTS system sucrose-specific EIIBCA component</fullName>
        <ecNumber evidence="11">2.7.1.211</ecNumber>
    </recommendedName>
    <alternativeName>
        <fullName evidence="15">EIIBCA-Scr</fullName>
    </alternativeName>
</protein>
<keyword evidence="4" id="KW-0762">Sugar transport</keyword>
<accession>A0A172Q643</accession>
<comment type="function">
    <text evidence="12">The phosphoenolpyruvate-dependent sugar phosphotransferase system (sugar PTS), a major carbohydrate active transport system, catalyzes the phosphorylation of incoming sugar substrates concomitantly with their translocation across the cell membrane. This system is involved in sucrose transport.</text>
</comment>
<evidence type="ECO:0000256" key="14">
    <source>
        <dbReference type="ARBA" id="ARBA00074554"/>
    </source>
</evidence>
<feature type="transmembrane region" description="Helical" evidence="17">
    <location>
        <begin position="248"/>
        <end position="270"/>
    </location>
</feature>
<keyword evidence="8" id="KW-0418">Kinase</keyword>
<evidence type="ECO:0000256" key="10">
    <source>
        <dbReference type="ARBA" id="ARBA00023136"/>
    </source>
</evidence>
<dbReference type="InterPro" id="IPR013013">
    <property type="entry name" value="PTS_EIIC_1"/>
</dbReference>
<dbReference type="InterPro" id="IPR018113">
    <property type="entry name" value="PTrfase_EIIB_Cys"/>
</dbReference>
<dbReference type="InterPro" id="IPR011055">
    <property type="entry name" value="Dup_hybrid_motif"/>
</dbReference>
<evidence type="ECO:0000256" key="7">
    <source>
        <dbReference type="ARBA" id="ARBA00022692"/>
    </source>
</evidence>
<dbReference type="PANTHER" id="PTHR30175">
    <property type="entry name" value="PHOSPHOTRANSFERASE SYSTEM TRANSPORT PROTEIN"/>
    <property type="match status" value="1"/>
</dbReference>
<feature type="domain" description="PTS EIIB type-1" evidence="19">
    <location>
        <begin position="4"/>
        <end position="86"/>
    </location>
</feature>
<dbReference type="Pfam" id="PF02378">
    <property type="entry name" value="PTS_EIIC"/>
    <property type="match status" value="1"/>
</dbReference>
<evidence type="ECO:0000256" key="1">
    <source>
        <dbReference type="ARBA" id="ARBA00004651"/>
    </source>
</evidence>
<dbReference type="RefSeq" id="WP_067060681.1">
    <property type="nucleotide sequence ID" value="NZ_CP014699.1"/>
</dbReference>
<sequence>MDYKELAQAIVTNVGGPENINILSHCMTRLRFNLKDVSKANKENLENLNGVIGVVYAGGQYMVILGEHLLQTYDILMKDYDIKSGGVVDENLDGDLAPKESWTWRNAGNKIIGFVANSVTPMIPGLIAGGMLKVALLLVVTFVSSDFEATSSYALLSAIADAPFYFMPIFVAYGAATKLGGTPIYAMAAAASLLHGNFTELVTQGDPISLFGLNVRLLSYGTSLLPALLIAIVAYYTERLLNKLIPNIFKAIFVGMGTIFVAGSLGYLILGPLGNMIGQGIAAVFMFLDNTVGPLAVGLLAAVLPWLVMAGMHTALTPFMPQLLVKPGYDAMLRPAFLMHNMAEGGAVIGVIARTKDKIKRSEYISIAIGCIVAGVTEPAIYGVNLKYKKPMYAVMAGGFAGGVVASLLGARAYEMGYSNVLALPIFAETAMAAAVGIVVTIIVAAIVSYILGIENDTEKEQKQVTEPVQQKVADSAVLAVADAELLPLEKVDDPVFAQRLMGDGVAFELKSDFISAPANGELTTVFPTGHAFGLTRPDGVEMLVHIGINTVELNGKGFDVLAKTGDKVRAGQPIIKVDREAIAKQDYDATTMLIITDSKDKTIKLLTSGKVKQGQILNEEEKEL</sequence>
<dbReference type="PROSITE" id="PS01035">
    <property type="entry name" value="PTS_EIIB_TYPE_1_CYS"/>
    <property type="match status" value="1"/>
</dbReference>
<feature type="domain" description="PTS EIIA type-1" evidence="18">
    <location>
        <begin position="494"/>
        <end position="598"/>
    </location>
</feature>
<dbReference type="InterPro" id="IPR050558">
    <property type="entry name" value="PTS_Sugar-Specific_Components"/>
</dbReference>
<feature type="transmembrane region" description="Helical" evidence="17">
    <location>
        <begin position="155"/>
        <end position="176"/>
    </location>
</feature>
<feature type="transmembrane region" description="Helical" evidence="17">
    <location>
        <begin position="394"/>
        <end position="414"/>
    </location>
</feature>
<feature type="active site" description="Phosphocysteine intermediate; for EIIB activity" evidence="16">
    <location>
        <position position="26"/>
    </location>
</feature>
<evidence type="ECO:0000313" key="22">
    <source>
        <dbReference type="Proteomes" id="UP000077317"/>
    </source>
</evidence>
<dbReference type="SUPFAM" id="SSF51261">
    <property type="entry name" value="Duplicated hybrid motif"/>
    <property type="match status" value="1"/>
</dbReference>
<evidence type="ECO:0000259" key="20">
    <source>
        <dbReference type="PROSITE" id="PS51103"/>
    </source>
</evidence>
<feature type="transmembrane region" description="Helical" evidence="17">
    <location>
        <begin position="364"/>
        <end position="382"/>
    </location>
</feature>
<feature type="transmembrane region" description="Helical" evidence="17">
    <location>
        <begin position="215"/>
        <end position="236"/>
    </location>
</feature>
<keyword evidence="22" id="KW-1185">Reference proteome</keyword>
<comment type="subcellular location">
    <subcellularLocation>
        <location evidence="1">Cell membrane</location>
        <topology evidence="1">Multi-pass membrane protein</topology>
    </subcellularLocation>
</comment>
<dbReference type="Proteomes" id="UP000077317">
    <property type="component" value="Chromosome"/>
</dbReference>
<dbReference type="FunFam" id="2.70.70.10:FF:000001">
    <property type="entry name" value="PTS system glucose-specific IIA component"/>
    <property type="match status" value="1"/>
</dbReference>
<evidence type="ECO:0000256" key="6">
    <source>
        <dbReference type="ARBA" id="ARBA00022683"/>
    </source>
</evidence>
<feature type="transmembrane region" description="Helical" evidence="17">
    <location>
        <begin position="291"/>
        <end position="312"/>
    </location>
</feature>